<dbReference type="PANTHER" id="PTHR40465:SF1">
    <property type="entry name" value="DUF6534 DOMAIN-CONTAINING PROTEIN"/>
    <property type="match status" value="1"/>
</dbReference>
<feature type="transmembrane region" description="Helical" evidence="1">
    <location>
        <begin position="129"/>
        <end position="155"/>
    </location>
</feature>
<feature type="transmembrane region" description="Helical" evidence="1">
    <location>
        <begin position="53"/>
        <end position="76"/>
    </location>
</feature>
<evidence type="ECO:0000313" key="2">
    <source>
        <dbReference type="EMBL" id="KAF5363516.1"/>
    </source>
</evidence>
<sequence>MRAHCEIFGGDLVQVAVPELFGAIVDLLLLGILTAQIYMYYLGFSKDRAILKLSVSLVYLLGVAQTAVTLLDVYNLAGVVSCPDVIDDDEQHGNHFWFSLILSSTLAATIVQCLYAYRTYVIAQRWWIPALIVCLSLAQFASGLIGTVCFANPIWVSESLVNACDKGFSPVRLARTSGQFVGI</sequence>
<evidence type="ECO:0000313" key="3">
    <source>
        <dbReference type="Proteomes" id="UP000559027"/>
    </source>
</evidence>
<gene>
    <name evidence="2" type="ORF">D9756_000971</name>
</gene>
<dbReference type="AlphaFoldDB" id="A0A8H5LNC1"/>
<dbReference type="PANTHER" id="PTHR40465">
    <property type="entry name" value="CHROMOSOME 1, WHOLE GENOME SHOTGUN SEQUENCE"/>
    <property type="match status" value="1"/>
</dbReference>
<feature type="transmembrane region" description="Helical" evidence="1">
    <location>
        <begin position="96"/>
        <end position="117"/>
    </location>
</feature>
<protein>
    <submittedName>
        <fullName evidence="2">Uncharacterized protein</fullName>
    </submittedName>
</protein>
<organism evidence="2 3">
    <name type="scientific">Leucocoprinus leucothites</name>
    <dbReference type="NCBI Taxonomy" id="201217"/>
    <lineage>
        <taxon>Eukaryota</taxon>
        <taxon>Fungi</taxon>
        <taxon>Dikarya</taxon>
        <taxon>Basidiomycota</taxon>
        <taxon>Agaricomycotina</taxon>
        <taxon>Agaricomycetes</taxon>
        <taxon>Agaricomycetidae</taxon>
        <taxon>Agaricales</taxon>
        <taxon>Agaricineae</taxon>
        <taxon>Agaricaceae</taxon>
        <taxon>Leucocoprinus</taxon>
    </lineage>
</organism>
<accession>A0A8H5LNC1</accession>
<keyword evidence="3" id="KW-1185">Reference proteome</keyword>
<keyword evidence="1" id="KW-0812">Transmembrane</keyword>
<dbReference type="Proteomes" id="UP000559027">
    <property type="component" value="Unassembled WGS sequence"/>
</dbReference>
<reference evidence="2 3" key="1">
    <citation type="journal article" date="2020" name="ISME J.">
        <title>Uncovering the hidden diversity of litter-decomposition mechanisms in mushroom-forming fungi.</title>
        <authorList>
            <person name="Floudas D."/>
            <person name="Bentzer J."/>
            <person name="Ahren D."/>
            <person name="Johansson T."/>
            <person name="Persson P."/>
            <person name="Tunlid A."/>
        </authorList>
    </citation>
    <scope>NUCLEOTIDE SEQUENCE [LARGE SCALE GENOMIC DNA]</scope>
    <source>
        <strain evidence="2 3">CBS 146.42</strain>
    </source>
</reference>
<keyword evidence="1" id="KW-1133">Transmembrane helix</keyword>
<evidence type="ECO:0000256" key="1">
    <source>
        <dbReference type="SAM" id="Phobius"/>
    </source>
</evidence>
<keyword evidence="1" id="KW-0472">Membrane</keyword>
<name>A0A8H5LNC1_9AGAR</name>
<comment type="caution">
    <text evidence="2">The sequence shown here is derived from an EMBL/GenBank/DDBJ whole genome shotgun (WGS) entry which is preliminary data.</text>
</comment>
<proteinExistence type="predicted"/>
<feature type="transmembrane region" description="Helical" evidence="1">
    <location>
        <begin position="20"/>
        <end position="41"/>
    </location>
</feature>
<dbReference type="EMBL" id="JAACJO010000001">
    <property type="protein sequence ID" value="KAF5363516.1"/>
    <property type="molecule type" value="Genomic_DNA"/>
</dbReference>
<dbReference type="OrthoDB" id="2864380at2759"/>